<evidence type="ECO:0000256" key="9">
    <source>
        <dbReference type="ARBA" id="ARBA00022927"/>
    </source>
</evidence>
<dbReference type="EMBL" id="BMAR01000005">
    <property type="protein sequence ID" value="GFR43521.1"/>
    <property type="molecule type" value="Genomic_DNA"/>
</dbReference>
<evidence type="ECO:0000256" key="8">
    <source>
        <dbReference type="ARBA" id="ARBA00022833"/>
    </source>
</evidence>
<sequence length="444" mass="47142">MFVHLGGDENSKPTYFEVIAADRLVPSLKAAVVYALSVFSQRHPWVHRLLNYDDEVFALLTLFLDGHSLLASDSTFADSLYGLKRKPLRPGASPVERLTRRQRWLILACQVLLPYLRAKADKAYRRSSASSGILGLAIQYGASQDPSSPDPSSPRAPAVSSSWRGQLRGALLAAYPWLHATVEGVTFAYHLSYLLGASPVHHPVQHAIGVSMARTSAQDMMAAEREKQERRRALLTAWLGPQLAYRQQPQPPSQPSLPSSTPLPGVSGLTAAAGAAAGGAAAAAAGRSAPAAAAAAAAGAAAAASSPSLASWLRWAAVRGVLGCRWLLEDHARTALVLAVFGFKALEWWYTTAEDALARGKALAPPPPPPPPRPVPPPAGVGLPPDPSDCPVCRHRTTNPATIATSGYVFCYPCALGAVMQHGRCPVSHLPASLDHIRKLYEAS</sequence>
<evidence type="ECO:0000256" key="6">
    <source>
        <dbReference type="ARBA" id="ARBA00022723"/>
    </source>
</evidence>
<evidence type="ECO:0000256" key="10">
    <source>
        <dbReference type="ARBA" id="ARBA00022989"/>
    </source>
</evidence>
<evidence type="ECO:0000256" key="13">
    <source>
        <dbReference type="ARBA" id="ARBA00029692"/>
    </source>
</evidence>
<keyword evidence="5" id="KW-0812">Transmembrane</keyword>
<comment type="caution">
    <text evidence="16">The sequence shown here is derived from an EMBL/GenBank/DDBJ whole genome shotgun (WGS) entry which is preliminary data.</text>
</comment>
<dbReference type="InterPro" id="IPR017375">
    <property type="entry name" value="PEX12"/>
</dbReference>
<evidence type="ECO:0000256" key="14">
    <source>
        <dbReference type="SAM" id="MobiDB-lite"/>
    </source>
</evidence>
<keyword evidence="12" id="KW-0576">Peroxisome</keyword>
<keyword evidence="8" id="KW-0862">Zinc</keyword>
<evidence type="ECO:0000256" key="7">
    <source>
        <dbReference type="ARBA" id="ARBA00022771"/>
    </source>
</evidence>
<dbReference type="CDD" id="cd16451">
    <property type="entry name" value="mRING_PEX12"/>
    <property type="match status" value="1"/>
</dbReference>
<evidence type="ECO:0000313" key="17">
    <source>
        <dbReference type="Proteomes" id="UP001054857"/>
    </source>
</evidence>
<keyword evidence="11" id="KW-0472">Membrane</keyword>
<feature type="domain" description="Pex N-terminal" evidence="15">
    <location>
        <begin position="23"/>
        <end position="228"/>
    </location>
</feature>
<keyword evidence="10" id="KW-1133">Transmembrane helix</keyword>
<evidence type="ECO:0000256" key="4">
    <source>
        <dbReference type="ARBA" id="ARBA00022448"/>
    </source>
</evidence>
<accession>A0AAD3HK36</accession>
<reference evidence="16 17" key="1">
    <citation type="journal article" date="2021" name="Sci. Rep.">
        <title>Genome sequencing of the multicellular alga Astrephomene provides insights into convergent evolution of germ-soma differentiation.</title>
        <authorList>
            <person name="Yamashita S."/>
            <person name="Yamamoto K."/>
            <person name="Matsuzaki R."/>
            <person name="Suzuki S."/>
            <person name="Yamaguchi H."/>
            <person name="Hirooka S."/>
            <person name="Minakuchi Y."/>
            <person name="Miyagishima S."/>
            <person name="Kawachi M."/>
            <person name="Toyoda A."/>
            <person name="Nozaki H."/>
        </authorList>
    </citation>
    <scope>NUCLEOTIDE SEQUENCE [LARGE SCALE GENOMIC DNA]</scope>
    <source>
        <strain evidence="16 17">NIES-4017</strain>
    </source>
</reference>
<evidence type="ECO:0000256" key="12">
    <source>
        <dbReference type="ARBA" id="ARBA00023140"/>
    </source>
</evidence>
<organism evidence="16 17">
    <name type="scientific">Astrephomene gubernaculifera</name>
    <dbReference type="NCBI Taxonomy" id="47775"/>
    <lineage>
        <taxon>Eukaryota</taxon>
        <taxon>Viridiplantae</taxon>
        <taxon>Chlorophyta</taxon>
        <taxon>core chlorophytes</taxon>
        <taxon>Chlorophyceae</taxon>
        <taxon>CS clade</taxon>
        <taxon>Chlamydomonadales</taxon>
        <taxon>Astrephomenaceae</taxon>
        <taxon>Astrephomene</taxon>
    </lineage>
</organism>
<evidence type="ECO:0000256" key="3">
    <source>
        <dbReference type="ARBA" id="ARBA00008704"/>
    </source>
</evidence>
<protein>
    <recommendedName>
        <fullName evidence="13">Peroxin-12</fullName>
    </recommendedName>
</protein>
<name>A0AAD3HK36_9CHLO</name>
<dbReference type="InterPro" id="IPR013083">
    <property type="entry name" value="Znf_RING/FYVE/PHD"/>
</dbReference>
<dbReference type="Proteomes" id="UP001054857">
    <property type="component" value="Unassembled WGS sequence"/>
</dbReference>
<comment type="pathway">
    <text evidence="2">Protein modification; protein ubiquitination.</text>
</comment>
<proteinExistence type="inferred from homology"/>
<dbReference type="GO" id="GO:0008270">
    <property type="term" value="F:zinc ion binding"/>
    <property type="evidence" value="ECO:0007669"/>
    <property type="project" value="UniProtKB-KW"/>
</dbReference>
<comment type="similarity">
    <text evidence="3">Belongs to the pex2/pex10/pex12 family.</text>
</comment>
<dbReference type="GO" id="GO:0005778">
    <property type="term" value="C:peroxisomal membrane"/>
    <property type="evidence" value="ECO:0007669"/>
    <property type="project" value="UniProtKB-SubCell"/>
</dbReference>
<gene>
    <name evidence="16" type="ORF">Agub_g4616</name>
</gene>
<evidence type="ECO:0000313" key="16">
    <source>
        <dbReference type="EMBL" id="GFR43521.1"/>
    </source>
</evidence>
<feature type="region of interest" description="Disordered" evidence="14">
    <location>
        <begin position="360"/>
        <end position="382"/>
    </location>
</feature>
<dbReference type="GO" id="GO:1990429">
    <property type="term" value="C:peroxisomal importomer complex"/>
    <property type="evidence" value="ECO:0007669"/>
    <property type="project" value="TreeGrafter"/>
</dbReference>
<dbReference type="Pfam" id="PF04757">
    <property type="entry name" value="Pex2_Pex12"/>
    <property type="match status" value="1"/>
</dbReference>
<dbReference type="SUPFAM" id="SSF57850">
    <property type="entry name" value="RING/U-box"/>
    <property type="match status" value="1"/>
</dbReference>
<evidence type="ECO:0000256" key="5">
    <source>
        <dbReference type="ARBA" id="ARBA00022692"/>
    </source>
</evidence>
<evidence type="ECO:0000256" key="11">
    <source>
        <dbReference type="ARBA" id="ARBA00023136"/>
    </source>
</evidence>
<keyword evidence="9" id="KW-0653">Protein transport</keyword>
<comment type="subcellular location">
    <subcellularLocation>
        <location evidence="1">Peroxisome membrane</location>
        <topology evidence="1">Multi-pass membrane protein</topology>
    </subcellularLocation>
</comment>
<dbReference type="GO" id="GO:0006513">
    <property type="term" value="P:protein monoubiquitination"/>
    <property type="evidence" value="ECO:0007669"/>
    <property type="project" value="TreeGrafter"/>
</dbReference>
<feature type="compositionally biased region" description="Pro residues" evidence="14">
    <location>
        <begin position="364"/>
        <end position="382"/>
    </location>
</feature>
<dbReference type="Gene3D" id="3.30.40.10">
    <property type="entry name" value="Zinc/RING finger domain, C3HC4 (zinc finger)"/>
    <property type="match status" value="1"/>
</dbReference>
<keyword evidence="4" id="KW-0813">Transport</keyword>
<dbReference type="GO" id="GO:0016558">
    <property type="term" value="P:protein import into peroxisome matrix"/>
    <property type="evidence" value="ECO:0007669"/>
    <property type="project" value="InterPro"/>
</dbReference>
<evidence type="ECO:0000256" key="1">
    <source>
        <dbReference type="ARBA" id="ARBA00004585"/>
    </source>
</evidence>
<keyword evidence="6" id="KW-0479">Metal-binding</keyword>
<dbReference type="PANTHER" id="PTHR12888:SF0">
    <property type="entry name" value="PEROXISOME ASSEMBLY PROTEIN 12"/>
    <property type="match status" value="1"/>
</dbReference>
<dbReference type="PANTHER" id="PTHR12888">
    <property type="entry name" value="PEROXISOME ASSEMBLY PROTEIN 12 PEROXIN-12"/>
    <property type="match status" value="1"/>
</dbReference>
<evidence type="ECO:0000259" key="15">
    <source>
        <dbReference type="Pfam" id="PF04757"/>
    </source>
</evidence>
<dbReference type="InterPro" id="IPR006845">
    <property type="entry name" value="Pex_N"/>
</dbReference>
<evidence type="ECO:0000256" key="2">
    <source>
        <dbReference type="ARBA" id="ARBA00004906"/>
    </source>
</evidence>
<dbReference type="AlphaFoldDB" id="A0AAD3HK36"/>
<dbReference type="GO" id="GO:0004842">
    <property type="term" value="F:ubiquitin-protein transferase activity"/>
    <property type="evidence" value="ECO:0007669"/>
    <property type="project" value="TreeGrafter"/>
</dbReference>
<keyword evidence="17" id="KW-1185">Reference proteome</keyword>
<keyword evidence="7" id="KW-0863">Zinc-finger</keyword>